<keyword evidence="1" id="KW-0812">Transmembrane</keyword>
<evidence type="ECO:0000313" key="2">
    <source>
        <dbReference type="EMBL" id="DAF91579.1"/>
    </source>
</evidence>
<feature type="transmembrane region" description="Helical" evidence="1">
    <location>
        <begin position="52"/>
        <end position="68"/>
    </location>
</feature>
<evidence type="ECO:0000256" key="1">
    <source>
        <dbReference type="SAM" id="Phobius"/>
    </source>
</evidence>
<proteinExistence type="predicted"/>
<reference evidence="2" key="1">
    <citation type="journal article" date="2021" name="Proc. Natl. Acad. Sci. U.S.A.">
        <title>A Catalog of Tens of Thousands of Viruses from Human Metagenomes Reveals Hidden Associations with Chronic Diseases.</title>
        <authorList>
            <person name="Tisza M.J."/>
            <person name="Buck C.B."/>
        </authorList>
    </citation>
    <scope>NUCLEOTIDE SEQUENCE</scope>
    <source>
        <strain evidence="2">CtlIg4</strain>
    </source>
</reference>
<name>A0A8S5UAX5_9CAUD</name>
<sequence length="122" mass="14127">MAILEKKEKEDENRFISQKCSNVKSDLIEITEDKLIVILNNHFIKVKKSRDWIGYLSVCVTVIIALVTCDFKDTFGVSGQNWYTIFFISAFIFGFLTLKSLYYSIFKGTSIDKIIHDIKNLD</sequence>
<accession>A0A8S5UAX5</accession>
<protein>
    <submittedName>
        <fullName evidence="2">Photosystem II reaction centre I protein (PSII 4.8 kDa protein)</fullName>
    </submittedName>
</protein>
<dbReference type="EMBL" id="BK016057">
    <property type="protein sequence ID" value="DAF91579.1"/>
    <property type="molecule type" value="Genomic_DNA"/>
</dbReference>
<feature type="transmembrane region" description="Helical" evidence="1">
    <location>
        <begin position="80"/>
        <end position="98"/>
    </location>
</feature>
<keyword evidence="1" id="KW-0472">Membrane</keyword>
<keyword evidence="1" id="KW-1133">Transmembrane helix</keyword>
<organism evidence="2">
    <name type="scientific">Siphoviridae sp. ctlIg4</name>
    <dbReference type="NCBI Taxonomy" id="2825647"/>
    <lineage>
        <taxon>Viruses</taxon>
        <taxon>Duplodnaviria</taxon>
        <taxon>Heunggongvirae</taxon>
        <taxon>Uroviricota</taxon>
        <taxon>Caudoviricetes</taxon>
    </lineage>
</organism>